<comment type="caution">
    <text evidence="6">The sequence shown here is derived from an EMBL/GenBank/DDBJ whole genome shotgun (WGS) entry which is preliminary data.</text>
</comment>
<keyword evidence="2" id="KW-0479">Metal-binding</keyword>
<gene>
    <name evidence="6" type="ORF">GCM10023172_05320</name>
</gene>
<dbReference type="RefSeq" id="WP_208130498.1">
    <property type="nucleotide sequence ID" value="NZ_BAABGQ010000003.1"/>
</dbReference>
<dbReference type="EMBL" id="BAABGQ010000003">
    <property type="protein sequence ID" value="GAA4494705.1"/>
    <property type="molecule type" value="Genomic_DNA"/>
</dbReference>
<evidence type="ECO:0000256" key="4">
    <source>
        <dbReference type="ARBA" id="ARBA00023004"/>
    </source>
</evidence>
<dbReference type="Proteomes" id="UP001501243">
    <property type="component" value="Unassembled WGS sequence"/>
</dbReference>
<keyword evidence="3" id="KW-0249">Electron transport</keyword>
<dbReference type="Gene3D" id="2.20.28.10">
    <property type="match status" value="1"/>
</dbReference>
<dbReference type="PROSITE" id="PS50903">
    <property type="entry name" value="RUBREDOXIN_LIKE"/>
    <property type="match status" value="1"/>
</dbReference>
<evidence type="ECO:0000313" key="6">
    <source>
        <dbReference type="EMBL" id="GAA4494705.1"/>
    </source>
</evidence>
<protein>
    <recommendedName>
        <fullName evidence="5">Rubredoxin-like domain-containing protein</fullName>
    </recommendedName>
</protein>
<keyword evidence="7" id="KW-1185">Reference proteome</keyword>
<dbReference type="InterPro" id="IPR024934">
    <property type="entry name" value="Rubredoxin-like_dom"/>
</dbReference>
<sequence length="494" mass="56086">MPASHLVKINLPGGIVSAGDLLTILEAAEHAQVEQVQFGNRQQLFFAVGAAYRRGLLHTLGQAGIPCEVDADKYPNISSSYVVEEVFHNTAWLREGVYRDILDLFDYQPQLKINLIDRHQTFIPFFTGNLNFITSDTPNYWYLYLRFPQTNAVYCWPSLVYSEDIPGLSRAVEWAIFANKDQFYNQSAADGALLHRLVSASQHFITQPLTTPLSLPDFTLPYYEGFNRYGSKLWLGIYRRDEQFSVAFLKDVCQVCLHTRLGQLCTTPWKSLIIKGIALADRPHWDVVLRRHRINVRHAANELNWQVEDHCAHGLALKHELVRHFNEEDVRTFQLCFAIKTQPKTGLFGSIVVRRHFDSLTQTGLHAEQYEVLHTRDFNPNSKDFISFRKKVSRENLSWYLTQLCDQFYEQQATASLPAAPLVEEASLPPSELNQPPLYQCCRCLTVYDAAYGDAAQGVAPGTPFASLTTYACPTCEAPKETFEAIVSPSIQLA</sequence>
<evidence type="ECO:0000256" key="2">
    <source>
        <dbReference type="ARBA" id="ARBA00022723"/>
    </source>
</evidence>
<dbReference type="CDD" id="cd00730">
    <property type="entry name" value="rubredoxin"/>
    <property type="match status" value="1"/>
</dbReference>
<dbReference type="InterPro" id="IPR024935">
    <property type="entry name" value="Rubredoxin_dom"/>
</dbReference>
<dbReference type="SUPFAM" id="SSF57802">
    <property type="entry name" value="Rubredoxin-like"/>
    <property type="match status" value="1"/>
</dbReference>
<evidence type="ECO:0000256" key="1">
    <source>
        <dbReference type="ARBA" id="ARBA00022448"/>
    </source>
</evidence>
<evidence type="ECO:0000259" key="5">
    <source>
        <dbReference type="PROSITE" id="PS50903"/>
    </source>
</evidence>
<proteinExistence type="predicted"/>
<keyword evidence="1" id="KW-0813">Transport</keyword>
<evidence type="ECO:0000256" key="3">
    <source>
        <dbReference type="ARBA" id="ARBA00022982"/>
    </source>
</evidence>
<feature type="domain" description="Rubredoxin-like" evidence="5">
    <location>
        <begin position="436"/>
        <end position="486"/>
    </location>
</feature>
<organism evidence="6 7">
    <name type="scientific">Hymenobacter ginsengisoli</name>
    <dbReference type="NCBI Taxonomy" id="1051626"/>
    <lineage>
        <taxon>Bacteria</taxon>
        <taxon>Pseudomonadati</taxon>
        <taxon>Bacteroidota</taxon>
        <taxon>Cytophagia</taxon>
        <taxon>Cytophagales</taxon>
        <taxon>Hymenobacteraceae</taxon>
        <taxon>Hymenobacter</taxon>
    </lineage>
</organism>
<reference evidence="7" key="1">
    <citation type="journal article" date="2019" name="Int. J. Syst. Evol. Microbiol.">
        <title>The Global Catalogue of Microorganisms (GCM) 10K type strain sequencing project: providing services to taxonomists for standard genome sequencing and annotation.</title>
        <authorList>
            <consortium name="The Broad Institute Genomics Platform"/>
            <consortium name="The Broad Institute Genome Sequencing Center for Infectious Disease"/>
            <person name="Wu L."/>
            <person name="Ma J."/>
        </authorList>
    </citation>
    <scope>NUCLEOTIDE SEQUENCE [LARGE SCALE GENOMIC DNA]</scope>
    <source>
        <strain evidence="7">JCM 17841</strain>
    </source>
</reference>
<evidence type="ECO:0000313" key="7">
    <source>
        <dbReference type="Proteomes" id="UP001501243"/>
    </source>
</evidence>
<accession>A0ABP8Q1F1</accession>
<keyword evidence="4" id="KW-0408">Iron</keyword>
<name>A0ABP8Q1F1_9BACT</name>
<dbReference type="Pfam" id="PF00301">
    <property type="entry name" value="Rubredoxin"/>
    <property type="match status" value="1"/>
</dbReference>